<protein>
    <submittedName>
        <fullName evidence="1">Uncharacterized protein</fullName>
    </submittedName>
</protein>
<keyword evidence="2" id="KW-1185">Reference proteome</keyword>
<reference evidence="1" key="1">
    <citation type="journal article" date="2022" name="Int. J. Mol. Sci.">
        <title>Draft Genome of Tanacetum Coccineum: Genomic Comparison of Closely Related Tanacetum-Family Plants.</title>
        <authorList>
            <person name="Yamashiro T."/>
            <person name="Shiraishi A."/>
            <person name="Nakayama K."/>
            <person name="Satake H."/>
        </authorList>
    </citation>
    <scope>NUCLEOTIDE SEQUENCE</scope>
</reference>
<accession>A0ABQ5CTB0</accession>
<gene>
    <name evidence="1" type="ORF">Tco_0910596</name>
</gene>
<sequence length="105" mass="11966">MSQPTSSTCKILVGSVAELSRRSYERSNSKNGNDAVKKDREIFENVVPELVLKEFSTHAPKIIEELFKRHMKNKVLNVHPTVSISTAKTTADLKQQLYLKMKTYL</sequence>
<dbReference type="Proteomes" id="UP001151760">
    <property type="component" value="Unassembled WGS sequence"/>
</dbReference>
<proteinExistence type="predicted"/>
<evidence type="ECO:0000313" key="2">
    <source>
        <dbReference type="Proteomes" id="UP001151760"/>
    </source>
</evidence>
<comment type="caution">
    <text evidence="1">The sequence shown here is derived from an EMBL/GenBank/DDBJ whole genome shotgun (WGS) entry which is preliminary data.</text>
</comment>
<dbReference type="EMBL" id="BQNB010014615">
    <property type="protein sequence ID" value="GJT30321.1"/>
    <property type="molecule type" value="Genomic_DNA"/>
</dbReference>
<evidence type="ECO:0000313" key="1">
    <source>
        <dbReference type="EMBL" id="GJT30321.1"/>
    </source>
</evidence>
<name>A0ABQ5CTB0_9ASTR</name>
<organism evidence="1 2">
    <name type="scientific">Tanacetum coccineum</name>
    <dbReference type="NCBI Taxonomy" id="301880"/>
    <lineage>
        <taxon>Eukaryota</taxon>
        <taxon>Viridiplantae</taxon>
        <taxon>Streptophyta</taxon>
        <taxon>Embryophyta</taxon>
        <taxon>Tracheophyta</taxon>
        <taxon>Spermatophyta</taxon>
        <taxon>Magnoliopsida</taxon>
        <taxon>eudicotyledons</taxon>
        <taxon>Gunneridae</taxon>
        <taxon>Pentapetalae</taxon>
        <taxon>asterids</taxon>
        <taxon>campanulids</taxon>
        <taxon>Asterales</taxon>
        <taxon>Asteraceae</taxon>
        <taxon>Asteroideae</taxon>
        <taxon>Anthemideae</taxon>
        <taxon>Anthemidinae</taxon>
        <taxon>Tanacetum</taxon>
    </lineage>
</organism>
<reference evidence="1" key="2">
    <citation type="submission" date="2022-01" db="EMBL/GenBank/DDBJ databases">
        <authorList>
            <person name="Yamashiro T."/>
            <person name="Shiraishi A."/>
            <person name="Satake H."/>
            <person name="Nakayama K."/>
        </authorList>
    </citation>
    <scope>NUCLEOTIDE SEQUENCE</scope>
</reference>